<dbReference type="EMBL" id="CAFBOL010000179">
    <property type="protein sequence ID" value="CAB5021838.1"/>
    <property type="molecule type" value="Genomic_DNA"/>
</dbReference>
<dbReference type="EMBL" id="CAESGF010000036">
    <property type="protein sequence ID" value="CAB4365585.1"/>
    <property type="molecule type" value="Genomic_DNA"/>
</dbReference>
<gene>
    <name evidence="2" type="ORF">UFOPK2656_00152</name>
    <name evidence="3" type="ORF">UFOPK3651_03552</name>
    <name evidence="4" type="ORF">UFOPK3931_03406</name>
    <name evidence="1" type="ORF">UFOPK4189_03327</name>
</gene>
<evidence type="ECO:0000313" key="1">
    <source>
        <dbReference type="EMBL" id="CAB4365585.1"/>
    </source>
</evidence>
<dbReference type="PROSITE" id="PS51318">
    <property type="entry name" value="TAT"/>
    <property type="match status" value="1"/>
</dbReference>
<accession>A0A6J7QVR2</accession>
<dbReference type="EMBL" id="CAEZYF010000001">
    <property type="protein sequence ID" value="CAB4702642.1"/>
    <property type="molecule type" value="Genomic_DNA"/>
</dbReference>
<reference evidence="4" key="1">
    <citation type="submission" date="2020-05" db="EMBL/GenBank/DDBJ databases">
        <authorList>
            <person name="Chiriac C."/>
            <person name="Salcher M."/>
            <person name="Ghai R."/>
            <person name="Kavagutti S V."/>
        </authorList>
    </citation>
    <scope>NUCLEOTIDE SEQUENCE</scope>
</reference>
<organism evidence="4">
    <name type="scientific">freshwater metagenome</name>
    <dbReference type="NCBI Taxonomy" id="449393"/>
    <lineage>
        <taxon>unclassified sequences</taxon>
        <taxon>metagenomes</taxon>
        <taxon>ecological metagenomes</taxon>
    </lineage>
</organism>
<name>A0A6J7QVR2_9ZZZZ</name>
<evidence type="ECO:0000313" key="3">
    <source>
        <dbReference type="EMBL" id="CAB4961604.1"/>
    </source>
</evidence>
<dbReference type="AlphaFoldDB" id="A0A6J7QVR2"/>
<evidence type="ECO:0000313" key="2">
    <source>
        <dbReference type="EMBL" id="CAB4702642.1"/>
    </source>
</evidence>
<evidence type="ECO:0000313" key="4">
    <source>
        <dbReference type="EMBL" id="CAB5021838.1"/>
    </source>
</evidence>
<dbReference type="EMBL" id="CAFBMT010000056">
    <property type="protein sequence ID" value="CAB4961604.1"/>
    <property type="molecule type" value="Genomic_DNA"/>
</dbReference>
<protein>
    <submittedName>
        <fullName evidence="4">Unannotated protein</fullName>
    </submittedName>
</protein>
<dbReference type="InterPro" id="IPR006311">
    <property type="entry name" value="TAT_signal"/>
</dbReference>
<sequence>MESNALLQQLSERLDRLEAENERLRVELEARPNAPLEDDEPVVMSRRNWLARGAAVAAGAVVGGAALSASPVAAVSNPLLLDTLNVVTTSVTGVTGTVPAASNLDMFHSAFQAVNQHGSWGTGLFGYGSSFGVAGHSDVGTGVWGKASGGVGTAAIGVQGYIDNDMSPGSIGVLGSVSGAAQVGVKGVSALGYGVRGESTSGTAVSAVSSSGAGVEGVSTTGWGGWFRGAYADMMLGNSNRLSPTADVVIHGYGELVAQNHSDLATSTLWYNVRSGTPGRWRRLAGPDTAGALTVLPAPIRVYDSRPGQPPLAIGPKAPLLKDIDRAVNCTLATSGVPADATAVLLNVTIVSPSASGFVSVRASGVAYSGTSNLNFAAGQVIANSVTSACGAGATVALRLGGPVGLVANAIVDVVGYYR</sequence>
<proteinExistence type="predicted"/>